<dbReference type="RefSeq" id="WP_054757140.1">
    <property type="nucleotide sequence ID" value="NZ_AZFQ01000036.1"/>
</dbReference>
<feature type="transmembrane region" description="Helical" evidence="1">
    <location>
        <begin position="101"/>
        <end position="120"/>
    </location>
</feature>
<reference evidence="2 3" key="1">
    <citation type="journal article" date="2015" name="Genome Announc.">
        <title>Expanding the biotechnology potential of lactobacilli through comparative genomics of 213 strains and associated genera.</title>
        <authorList>
            <person name="Sun Z."/>
            <person name="Harris H.M."/>
            <person name="McCann A."/>
            <person name="Guo C."/>
            <person name="Argimon S."/>
            <person name="Zhang W."/>
            <person name="Yang X."/>
            <person name="Jeffery I.B."/>
            <person name="Cooney J.C."/>
            <person name="Kagawa T.F."/>
            <person name="Liu W."/>
            <person name="Song Y."/>
            <person name="Salvetti E."/>
            <person name="Wrobel A."/>
            <person name="Rasinkangas P."/>
            <person name="Parkhill J."/>
            <person name="Rea M.C."/>
            <person name="O'Sullivan O."/>
            <person name="Ritari J."/>
            <person name="Douillard F.P."/>
            <person name="Paul Ross R."/>
            <person name="Yang R."/>
            <person name="Briner A.E."/>
            <person name="Felis G.E."/>
            <person name="de Vos W.M."/>
            <person name="Barrangou R."/>
            <person name="Klaenhammer T.R."/>
            <person name="Caufield P.W."/>
            <person name="Cui Y."/>
            <person name="Zhang H."/>
            <person name="O'Toole P.W."/>
        </authorList>
    </citation>
    <scope>NUCLEOTIDE SEQUENCE [LARGE SCALE GENOMIC DNA]</scope>
    <source>
        <strain evidence="2 3">DSM 16230</strain>
    </source>
</reference>
<feature type="transmembrane region" description="Helical" evidence="1">
    <location>
        <begin position="149"/>
        <end position="171"/>
    </location>
</feature>
<feature type="transmembrane region" description="Helical" evidence="1">
    <location>
        <begin position="74"/>
        <end position="95"/>
    </location>
</feature>
<feature type="transmembrane region" description="Helical" evidence="1">
    <location>
        <begin position="7"/>
        <end position="24"/>
    </location>
</feature>
<dbReference type="EMBL" id="AZFQ01000036">
    <property type="protein sequence ID" value="KRL98816.1"/>
    <property type="molecule type" value="Genomic_DNA"/>
</dbReference>
<name>A0A0R1UZQ5_9LACO</name>
<gene>
    <name evidence="2" type="ORF">FD50_GL000629</name>
</gene>
<dbReference type="Proteomes" id="UP000051166">
    <property type="component" value="Unassembled WGS sequence"/>
</dbReference>
<dbReference type="OrthoDB" id="3697173at2"/>
<evidence type="ECO:0000313" key="3">
    <source>
        <dbReference type="Proteomes" id="UP000051166"/>
    </source>
</evidence>
<keyword evidence="1" id="KW-1133">Transmembrane helix</keyword>
<keyword evidence="1" id="KW-0472">Membrane</keyword>
<dbReference type="PATRIC" id="fig|1423801.4.peg.638"/>
<evidence type="ECO:0000313" key="2">
    <source>
        <dbReference type="EMBL" id="KRL98816.1"/>
    </source>
</evidence>
<dbReference type="GeneID" id="98308054"/>
<sequence>MDNLRDHLMYAAVFGWFSFVWFGWAQEAPPAAWRAWLGSGAVLGLITGIVGGYLSYQHWHAASALNSNRNFQWYLVFFVAELSLALVGALVLFYLHKADQVVVWVSLVVAVHFIGLKFVFDDSALFGLAGLMLLVLIFAYPMATHFQVALSAVIGAVNGILLLGFAWLGFLRLLM</sequence>
<feature type="transmembrane region" description="Helical" evidence="1">
    <location>
        <begin position="125"/>
        <end position="143"/>
    </location>
</feature>
<organism evidence="2 3">
    <name type="scientific">Liquorilactobacillus satsumensis DSM 16230 = JCM 12392</name>
    <dbReference type="NCBI Taxonomy" id="1423801"/>
    <lineage>
        <taxon>Bacteria</taxon>
        <taxon>Bacillati</taxon>
        <taxon>Bacillota</taxon>
        <taxon>Bacilli</taxon>
        <taxon>Lactobacillales</taxon>
        <taxon>Lactobacillaceae</taxon>
        <taxon>Liquorilactobacillus</taxon>
    </lineage>
</organism>
<proteinExistence type="predicted"/>
<keyword evidence="3" id="KW-1185">Reference proteome</keyword>
<feature type="transmembrane region" description="Helical" evidence="1">
    <location>
        <begin position="36"/>
        <end position="54"/>
    </location>
</feature>
<keyword evidence="1" id="KW-0812">Transmembrane</keyword>
<dbReference type="STRING" id="1423801.FD50_GL000629"/>
<dbReference type="AlphaFoldDB" id="A0A0R1UZQ5"/>
<evidence type="ECO:0000256" key="1">
    <source>
        <dbReference type="SAM" id="Phobius"/>
    </source>
</evidence>
<comment type="caution">
    <text evidence="2">The sequence shown here is derived from an EMBL/GenBank/DDBJ whole genome shotgun (WGS) entry which is preliminary data.</text>
</comment>
<protein>
    <submittedName>
        <fullName evidence="2">Uncharacterized protein</fullName>
    </submittedName>
</protein>
<accession>A0A0R1UZQ5</accession>